<dbReference type="Gene3D" id="3.50.50.60">
    <property type="entry name" value="FAD/NAD(P)-binding domain"/>
    <property type="match status" value="1"/>
</dbReference>
<comment type="caution">
    <text evidence="2">The sequence shown here is derived from an EMBL/GenBank/DDBJ whole genome shotgun (WGS) entry which is preliminary data.</text>
</comment>
<dbReference type="SUPFAM" id="SSF51905">
    <property type="entry name" value="FAD/NAD(P)-binding domain"/>
    <property type="match status" value="1"/>
</dbReference>
<reference evidence="2 3" key="1">
    <citation type="submission" date="2019-10" db="EMBL/GenBank/DDBJ databases">
        <title>Streptomyces smaragdinus sp. nov. and Streptomyces fabii sp. nov., isolated from the gut of fungus growing-termite Macrotermes natalensis.</title>
        <authorList>
            <person name="Schwitalla J."/>
            <person name="Benndorf R."/>
            <person name="Martin K."/>
            <person name="De Beer W."/>
            <person name="Kaster A.-K."/>
            <person name="Vollmers J."/>
            <person name="Poulsen M."/>
            <person name="Beemelmanns C."/>
        </authorList>
    </citation>
    <scope>NUCLEOTIDE SEQUENCE [LARGE SCALE GENOMIC DNA]</scope>
    <source>
        <strain evidence="2 3">RB5</strain>
    </source>
</reference>
<evidence type="ECO:0000313" key="3">
    <source>
        <dbReference type="Proteomes" id="UP000466345"/>
    </source>
</evidence>
<proteinExistence type="predicted"/>
<protein>
    <submittedName>
        <fullName evidence="2">Gamma-glutamylputrescine oxidoreductase</fullName>
        <ecNumber evidence="2">1.4.3.-</ecNumber>
    </submittedName>
</protein>
<sequence length="499" mass="54220">MTSLRRNADLTFREWQSHGGEERGKPRPLWLDEALSGEDFDPPRLAGRHEVDVCIVGGGFTGLWTANRLLEQEPTLRIAVLEASLCGSGASGRNSGAVSHWWGRLPSLYAAAGRENALKIVRAGADAVADMGVFVEENGIDCGYRQIPSLWSATTPQQVGAWNPMFAVAEKLGVTPPYRELSSAELTEQVGGEPYKAALMQLDAHHIQPAKLARGLRRVAIERGASVYEKSPVTRITSGAAGVSVRTAGGEVVAQHVVLGANAWMAHLDEFRRDTMVLSSDVIATAPIPERLAQLGMTDRPGCIDSRMMVNYYKFTPDGRIVFGRGGGTVSYSNRVSGAFEYSEPQIREVEKDFRFHLPALADVSFSHRWAGPVDRTPSGFPKFGKLSSDDRIHYAIGYSGHGVGASVLGGRILASSVLGRRDQWTDVGDALEVMQAGHYPPEPIRYLGARVVRKSLARTENAYLAGRNPNPVDKSLSKLASGTVEDVTRALTKPFRRS</sequence>
<evidence type="ECO:0000313" key="2">
    <source>
        <dbReference type="EMBL" id="MQY14515.1"/>
    </source>
</evidence>
<dbReference type="OrthoDB" id="9805852at2"/>
<dbReference type="GO" id="GO:0016491">
    <property type="term" value="F:oxidoreductase activity"/>
    <property type="evidence" value="ECO:0007669"/>
    <property type="project" value="UniProtKB-KW"/>
</dbReference>
<dbReference type="EC" id="1.4.3.-" evidence="2"/>
<dbReference type="InterPro" id="IPR036188">
    <property type="entry name" value="FAD/NAD-bd_sf"/>
</dbReference>
<dbReference type="GO" id="GO:0005737">
    <property type="term" value="C:cytoplasm"/>
    <property type="evidence" value="ECO:0007669"/>
    <property type="project" value="TreeGrafter"/>
</dbReference>
<dbReference type="AlphaFoldDB" id="A0A7K0CM11"/>
<dbReference type="Gene3D" id="3.30.9.10">
    <property type="entry name" value="D-Amino Acid Oxidase, subunit A, domain 2"/>
    <property type="match status" value="1"/>
</dbReference>
<feature type="domain" description="FAD dependent oxidoreductase" evidence="1">
    <location>
        <begin position="52"/>
        <end position="415"/>
    </location>
</feature>
<dbReference type="PANTHER" id="PTHR13847">
    <property type="entry name" value="SARCOSINE DEHYDROGENASE-RELATED"/>
    <property type="match status" value="1"/>
</dbReference>
<keyword evidence="2" id="KW-0560">Oxidoreductase</keyword>
<accession>A0A7K0CM11</accession>
<dbReference type="Proteomes" id="UP000466345">
    <property type="component" value="Unassembled WGS sequence"/>
</dbReference>
<keyword evidence="3" id="KW-1185">Reference proteome</keyword>
<dbReference type="PANTHER" id="PTHR13847:SF285">
    <property type="entry name" value="FAD DEPENDENT OXIDOREDUCTASE DOMAIN-CONTAINING PROTEIN"/>
    <property type="match status" value="1"/>
</dbReference>
<dbReference type="Pfam" id="PF01266">
    <property type="entry name" value="DAO"/>
    <property type="match status" value="1"/>
</dbReference>
<name>A0A7K0CM11_9ACTN</name>
<dbReference type="EMBL" id="WEGJ01000021">
    <property type="protein sequence ID" value="MQY14515.1"/>
    <property type="molecule type" value="Genomic_DNA"/>
</dbReference>
<dbReference type="RefSeq" id="WP_153455248.1">
    <property type="nucleotide sequence ID" value="NZ_WEGJ01000021.1"/>
</dbReference>
<evidence type="ECO:0000259" key="1">
    <source>
        <dbReference type="Pfam" id="PF01266"/>
    </source>
</evidence>
<organism evidence="2 3">
    <name type="scientific">Streptomyces smaragdinus</name>
    <dbReference type="NCBI Taxonomy" id="2585196"/>
    <lineage>
        <taxon>Bacteria</taxon>
        <taxon>Bacillati</taxon>
        <taxon>Actinomycetota</taxon>
        <taxon>Actinomycetes</taxon>
        <taxon>Kitasatosporales</taxon>
        <taxon>Streptomycetaceae</taxon>
        <taxon>Streptomyces</taxon>
    </lineage>
</organism>
<gene>
    <name evidence="2" type="primary">puuB_2</name>
    <name evidence="2" type="ORF">SRB5_46830</name>
</gene>
<dbReference type="InterPro" id="IPR006076">
    <property type="entry name" value="FAD-dep_OxRdtase"/>
</dbReference>